<organism evidence="2 3">
    <name type="scientific">Plesiocystis pacifica SIR-1</name>
    <dbReference type="NCBI Taxonomy" id="391625"/>
    <lineage>
        <taxon>Bacteria</taxon>
        <taxon>Pseudomonadati</taxon>
        <taxon>Myxococcota</taxon>
        <taxon>Polyangia</taxon>
        <taxon>Nannocystales</taxon>
        <taxon>Nannocystaceae</taxon>
        <taxon>Plesiocystis</taxon>
    </lineage>
</organism>
<evidence type="ECO:0000256" key="1">
    <source>
        <dbReference type="SAM" id="Phobius"/>
    </source>
</evidence>
<dbReference type="Proteomes" id="UP000005801">
    <property type="component" value="Unassembled WGS sequence"/>
</dbReference>
<comment type="caution">
    <text evidence="2">The sequence shown here is derived from an EMBL/GenBank/DDBJ whole genome shotgun (WGS) entry which is preliminary data.</text>
</comment>
<name>A6GAI1_9BACT</name>
<evidence type="ECO:0008006" key="4">
    <source>
        <dbReference type="Google" id="ProtNLM"/>
    </source>
</evidence>
<sequence length="150" mass="15477">MGAAGIASLGLALGAILVGQLILVPLVAGNTALVDANLARALAEPLTLRAAELTIGATVILAALAQPWLRHRVASSLALLAAGIAACDRLVLLPELHGRWGRVDLVAMRPLDRIAEASQLSLVHHAALAVVLLLLLALSVIAALPAQRRR</sequence>
<evidence type="ECO:0000313" key="2">
    <source>
        <dbReference type="EMBL" id="EDM77169.1"/>
    </source>
</evidence>
<keyword evidence="3" id="KW-1185">Reference proteome</keyword>
<dbReference type="EMBL" id="ABCS01000051">
    <property type="protein sequence ID" value="EDM77169.1"/>
    <property type="molecule type" value="Genomic_DNA"/>
</dbReference>
<gene>
    <name evidence="2" type="ORF">PPSIR1_30841</name>
</gene>
<accession>A6GAI1</accession>
<dbReference type="AlphaFoldDB" id="A6GAI1"/>
<dbReference type="RefSeq" id="WP_006973723.1">
    <property type="nucleotide sequence ID" value="NZ_ABCS01000051.1"/>
</dbReference>
<keyword evidence="1" id="KW-0812">Transmembrane</keyword>
<protein>
    <recommendedName>
        <fullName evidence="4">DUF4149 domain-containing protein</fullName>
    </recommendedName>
</protein>
<evidence type="ECO:0000313" key="3">
    <source>
        <dbReference type="Proteomes" id="UP000005801"/>
    </source>
</evidence>
<reference evidence="2 3" key="1">
    <citation type="submission" date="2007-06" db="EMBL/GenBank/DDBJ databases">
        <authorList>
            <person name="Shimkets L."/>
            <person name="Ferriera S."/>
            <person name="Johnson J."/>
            <person name="Kravitz S."/>
            <person name="Beeson K."/>
            <person name="Sutton G."/>
            <person name="Rogers Y.-H."/>
            <person name="Friedman R."/>
            <person name="Frazier M."/>
            <person name="Venter J.C."/>
        </authorList>
    </citation>
    <scope>NUCLEOTIDE SEQUENCE [LARGE SCALE GENOMIC DNA]</scope>
    <source>
        <strain evidence="2 3">SIR-1</strain>
    </source>
</reference>
<feature type="transmembrane region" description="Helical" evidence="1">
    <location>
        <begin position="122"/>
        <end position="144"/>
    </location>
</feature>
<keyword evidence="1" id="KW-1133">Transmembrane helix</keyword>
<proteinExistence type="predicted"/>
<dbReference type="OrthoDB" id="5523664at2"/>
<keyword evidence="1" id="KW-0472">Membrane</keyword>